<gene>
    <name evidence="2" type="ORF">ACHAWO_004368</name>
</gene>
<proteinExistence type="predicted"/>
<evidence type="ECO:0000313" key="2">
    <source>
        <dbReference type="EMBL" id="KAL3767666.1"/>
    </source>
</evidence>
<protein>
    <recommendedName>
        <fullName evidence="4">TraB family protein</fullName>
    </recommendedName>
</protein>
<evidence type="ECO:0000313" key="3">
    <source>
        <dbReference type="Proteomes" id="UP001530400"/>
    </source>
</evidence>
<evidence type="ECO:0008006" key="4">
    <source>
        <dbReference type="Google" id="ProtNLM"/>
    </source>
</evidence>
<dbReference type="AlphaFoldDB" id="A0ABD3MXW8"/>
<accession>A0ABD3MXW8</accession>
<dbReference type="Proteomes" id="UP001530400">
    <property type="component" value="Unassembled WGS sequence"/>
</dbReference>
<dbReference type="InterPro" id="IPR046345">
    <property type="entry name" value="TraB_PrgY-like"/>
</dbReference>
<feature type="chain" id="PRO_5044880810" description="TraB family protein" evidence="1">
    <location>
        <begin position="17"/>
        <end position="394"/>
    </location>
</feature>
<evidence type="ECO:0000256" key="1">
    <source>
        <dbReference type="SAM" id="SignalP"/>
    </source>
</evidence>
<dbReference type="CDD" id="cd14726">
    <property type="entry name" value="TraB_PrgY-like"/>
    <property type="match status" value="1"/>
</dbReference>
<dbReference type="PANTHER" id="PTHR21530">
    <property type="entry name" value="PHEROMONE SHUTDOWN PROTEIN"/>
    <property type="match status" value="1"/>
</dbReference>
<feature type="signal peptide" evidence="1">
    <location>
        <begin position="1"/>
        <end position="16"/>
    </location>
</feature>
<sequence>MTMLWIMVALLSLVLAEPCFVCTKPAFVPKVVARSKLRAFKHKEGDKAAIQEDMESLKPNNVIGRRQLIRDIGFAATAMNSAAALGSEQKTMTSNTGANVCDSTVESYRKGNKRIHLVGTAHVSSVSANLAGNLVKEVKPDGVFIELDTQRVSRAFRNGRVSKPINLFFFVESNPEGGGVVTLQSASILPQASERRPGLLSSFFNKIGQNPIQQMYRAIEEQGITPGEEFITAVEEGVDNDSIIILGDRRMDFTLIRIAKALLHTDPNKLAEADREITARMKRRMPQLEEWEAQNRPLSKEEFQGFVEQMKTKESTNEFMREMRKAAPDLYNALVGERDVFMGRGMNVLLSSSSQQTGGKLLDTIVAVIGLGHIDGVGKELRSLGWSLYKPPQC</sequence>
<keyword evidence="1" id="KW-0732">Signal</keyword>
<keyword evidence="3" id="KW-1185">Reference proteome</keyword>
<dbReference type="PANTHER" id="PTHR21530:SF7">
    <property type="entry name" value="TRAB DOMAIN-CONTAINING PROTEIN"/>
    <property type="match status" value="1"/>
</dbReference>
<dbReference type="EMBL" id="JALLPJ020001360">
    <property type="protein sequence ID" value="KAL3767666.1"/>
    <property type="molecule type" value="Genomic_DNA"/>
</dbReference>
<comment type="caution">
    <text evidence="2">The sequence shown here is derived from an EMBL/GenBank/DDBJ whole genome shotgun (WGS) entry which is preliminary data.</text>
</comment>
<organism evidence="2 3">
    <name type="scientific">Cyclotella atomus</name>
    <dbReference type="NCBI Taxonomy" id="382360"/>
    <lineage>
        <taxon>Eukaryota</taxon>
        <taxon>Sar</taxon>
        <taxon>Stramenopiles</taxon>
        <taxon>Ochrophyta</taxon>
        <taxon>Bacillariophyta</taxon>
        <taxon>Coscinodiscophyceae</taxon>
        <taxon>Thalassiosirophycidae</taxon>
        <taxon>Stephanodiscales</taxon>
        <taxon>Stephanodiscaceae</taxon>
        <taxon>Cyclotella</taxon>
    </lineage>
</organism>
<name>A0ABD3MXW8_9STRA</name>
<reference evidence="2 3" key="1">
    <citation type="submission" date="2024-10" db="EMBL/GenBank/DDBJ databases">
        <title>Updated reference genomes for cyclostephanoid diatoms.</title>
        <authorList>
            <person name="Roberts W.R."/>
            <person name="Alverson A.J."/>
        </authorList>
    </citation>
    <scope>NUCLEOTIDE SEQUENCE [LARGE SCALE GENOMIC DNA]</scope>
    <source>
        <strain evidence="2 3">AJA010-31</strain>
    </source>
</reference>